<dbReference type="InterPro" id="IPR053925">
    <property type="entry name" value="RecX_HTH_3rd"/>
</dbReference>
<sequence>MNLSMKESLNFKTLLNLAQYYLAKRDHSSHELSIKLNKFCLLKNKSSHPIQNKNAKQFDEFTEDFSHTDYDFSSSNNQLSTQQIAIIDEVILYCEEHKWIDDVRFTRNYIATQHKKGTGKNKLKQNLYQKGINVALINQCLEESGIDWFELAKEIAYKKFISFNPKAPLDEKAKIARFLQSRGFSFDEINSLFE</sequence>
<dbReference type="EMBL" id="JBHLXE010000090">
    <property type="protein sequence ID" value="MFC0180091.1"/>
    <property type="molecule type" value="Genomic_DNA"/>
</dbReference>
<evidence type="ECO:0000256" key="1">
    <source>
        <dbReference type="ARBA" id="ARBA00004496"/>
    </source>
</evidence>
<dbReference type="RefSeq" id="WP_385877203.1">
    <property type="nucleotide sequence ID" value="NZ_JBHLXE010000090.1"/>
</dbReference>
<evidence type="ECO:0000256" key="3">
    <source>
        <dbReference type="ARBA" id="ARBA00018111"/>
    </source>
</evidence>
<keyword evidence="9" id="KW-1185">Reference proteome</keyword>
<accession>A0ABV6CCS0</accession>
<dbReference type="PANTHER" id="PTHR33602:SF1">
    <property type="entry name" value="REGULATORY PROTEIN RECX FAMILY PROTEIN"/>
    <property type="match status" value="1"/>
</dbReference>
<comment type="subcellular location">
    <subcellularLocation>
        <location evidence="1 5">Cytoplasm</location>
    </subcellularLocation>
</comment>
<comment type="similarity">
    <text evidence="2 5">Belongs to the RecX family.</text>
</comment>
<reference evidence="8 9" key="1">
    <citation type="submission" date="2024-09" db="EMBL/GenBank/DDBJ databases">
        <authorList>
            <person name="Sun Q."/>
            <person name="Mori K."/>
        </authorList>
    </citation>
    <scope>NUCLEOTIDE SEQUENCE [LARGE SCALE GENOMIC DNA]</scope>
    <source>
        <strain evidence="8 9">CCM 8545</strain>
    </source>
</reference>
<name>A0ABV6CCS0_9GAMM</name>
<evidence type="ECO:0000256" key="2">
    <source>
        <dbReference type="ARBA" id="ARBA00009695"/>
    </source>
</evidence>
<comment type="caution">
    <text evidence="8">The sequence shown here is derived from an EMBL/GenBank/DDBJ whole genome shotgun (WGS) entry which is preliminary data.</text>
</comment>
<dbReference type="HAMAP" id="MF_01114">
    <property type="entry name" value="RecX"/>
    <property type="match status" value="1"/>
</dbReference>
<keyword evidence="4 5" id="KW-0963">Cytoplasm</keyword>
<evidence type="ECO:0000313" key="8">
    <source>
        <dbReference type="EMBL" id="MFC0180091.1"/>
    </source>
</evidence>
<evidence type="ECO:0000259" key="6">
    <source>
        <dbReference type="Pfam" id="PF02631"/>
    </source>
</evidence>
<evidence type="ECO:0000313" key="9">
    <source>
        <dbReference type="Proteomes" id="UP001589758"/>
    </source>
</evidence>
<organism evidence="8 9">
    <name type="scientific">Thorsellia kenyensis</name>
    <dbReference type="NCBI Taxonomy" id="1549888"/>
    <lineage>
        <taxon>Bacteria</taxon>
        <taxon>Pseudomonadati</taxon>
        <taxon>Pseudomonadota</taxon>
        <taxon>Gammaproteobacteria</taxon>
        <taxon>Enterobacterales</taxon>
        <taxon>Thorselliaceae</taxon>
        <taxon>Thorsellia</taxon>
    </lineage>
</organism>
<dbReference type="InterPro" id="IPR036388">
    <property type="entry name" value="WH-like_DNA-bd_sf"/>
</dbReference>
<evidence type="ECO:0000256" key="5">
    <source>
        <dbReference type="HAMAP-Rule" id="MF_01114"/>
    </source>
</evidence>
<evidence type="ECO:0000256" key="4">
    <source>
        <dbReference type="ARBA" id="ARBA00022490"/>
    </source>
</evidence>
<evidence type="ECO:0000259" key="7">
    <source>
        <dbReference type="Pfam" id="PF21981"/>
    </source>
</evidence>
<comment type="function">
    <text evidence="5">Modulates RecA activity.</text>
</comment>
<feature type="domain" description="RecX third three-helical" evidence="7">
    <location>
        <begin position="149"/>
        <end position="191"/>
    </location>
</feature>
<dbReference type="InterPro" id="IPR003783">
    <property type="entry name" value="Regulatory_RecX"/>
</dbReference>
<dbReference type="PANTHER" id="PTHR33602">
    <property type="entry name" value="REGULATORY PROTEIN RECX FAMILY PROTEIN"/>
    <property type="match status" value="1"/>
</dbReference>
<dbReference type="Pfam" id="PF21981">
    <property type="entry name" value="RecX_HTH3"/>
    <property type="match status" value="1"/>
</dbReference>
<gene>
    <name evidence="5" type="primary">recX</name>
    <name evidence="8" type="ORF">ACFFIT_08365</name>
</gene>
<dbReference type="Gene3D" id="1.10.10.10">
    <property type="entry name" value="Winged helix-like DNA-binding domain superfamily/Winged helix DNA-binding domain"/>
    <property type="match status" value="3"/>
</dbReference>
<dbReference type="InterPro" id="IPR053924">
    <property type="entry name" value="RecX_HTH_2nd"/>
</dbReference>
<feature type="domain" description="RecX second three-helical" evidence="6">
    <location>
        <begin position="101"/>
        <end position="141"/>
    </location>
</feature>
<dbReference type="Proteomes" id="UP001589758">
    <property type="component" value="Unassembled WGS sequence"/>
</dbReference>
<protein>
    <recommendedName>
        <fullName evidence="3 5">Regulatory protein RecX</fullName>
    </recommendedName>
</protein>
<proteinExistence type="inferred from homology"/>
<dbReference type="Pfam" id="PF02631">
    <property type="entry name" value="RecX_HTH2"/>
    <property type="match status" value="1"/>
</dbReference>